<evidence type="ECO:0000256" key="6">
    <source>
        <dbReference type="ARBA" id="ARBA00023196"/>
    </source>
</evidence>
<comment type="subcellular location">
    <subcellularLocation>
        <location evidence="7">Cell membrane</location>
        <topology evidence="7">Peripheral membrane protein</topology>
    </subcellularLocation>
    <subcellularLocation>
        <location evidence="1">Endomembrane system</location>
        <topology evidence="1">Peripheral membrane protein</topology>
    </subcellularLocation>
</comment>
<dbReference type="Pfam" id="PF02823">
    <property type="entry name" value="ATP-synt_DE_N"/>
    <property type="match status" value="1"/>
</dbReference>
<dbReference type="SUPFAM" id="SSF51344">
    <property type="entry name" value="Epsilon subunit of F1F0-ATP synthase N-terminal domain"/>
    <property type="match status" value="1"/>
</dbReference>
<dbReference type="HAMAP" id="MF_00530">
    <property type="entry name" value="ATP_synth_epsil_bac"/>
    <property type="match status" value="1"/>
</dbReference>
<gene>
    <name evidence="7" type="primary">atpC</name>
    <name evidence="9" type="ORF">COT80_00660</name>
</gene>
<dbReference type="InterPro" id="IPR001469">
    <property type="entry name" value="ATP_synth_F1_dsu/esu"/>
</dbReference>
<comment type="caution">
    <text evidence="9">The sequence shown here is derived from an EMBL/GenBank/DDBJ whole genome shotgun (WGS) entry which is preliminary data.</text>
</comment>
<organism evidence="9 10">
    <name type="scientific">Candidatus Buchananbacteria bacterium CG10_big_fil_rev_8_21_14_0_10_33_19</name>
    <dbReference type="NCBI Taxonomy" id="1974525"/>
    <lineage>
        <taxon>Bacteria</taxon>
        <taxon>Candidatus Buchananiibacteriota</taxon>
    </lineage>
</organism>
<keyword evidence="5 7" id="KW-0472">Membrane</keyword>
<accession>A0A2H0W501</accession>
<protein>
    <recommendedName>
        <fullName evidence="7">ATP synthase epsilon chain</fullName>
    </recommendedName>
    <alternativeName>
        <fullName evidence="7">ATP synthase F1 sector epsilon subunit</fullName>
    </alternativeName>
    <alternativeName>
        <fullName evidence="7">F-ATPase epsilon subunit</fullName>
    </alternativeName>
</protein>
<evidence type="ECO:0000259" key="8">
    <source>
        <dbReference type="Pfam" id="PF02823"/>
    </source>
</evidence>
<keyword evidence="7" id="KW-1003">Cell membrane</keyword>
<name>A0A2H0W501_9BACT</name>
<evidence type="ECO:0000256" key="1">
    <source>
        <dbReference type="ARBA" id="ARBA00004184"/>
    </source>
</evidence>
<dbReference type="GO" id="GO:0045259">
    <property type="term" value="C:proton-transporting ATP synthase complex"/>
    <property type="evidence" value="ECO:0007669"/>
    <property type="project" value="UniProtKB-KW"/>
</dbReference>
<evidence type="ECO:0000256" key="3">
    <source>
        <dbReference type="ARBA" id="ARBA00022448"/>
    </source>
</evidence>
<evidence type="ECO:0000313" key="9">
    <source>
        <dbReference type="EMBL" id="PIS06439.1"/>
    </source>
</evidence>
<keyword evidence="7" id="KW-0066">ATP synthesis</keyword>
<proteinExistence type="inferred from homology"/>
<evidence type="ECO:0000256" key="4">
    <source>
        <dbReference type="ARBA" id="ARBA00023065"/>
    </source>
</evidence>
<dbReference type="GO" id="GO:0046933">
    <property type="term" value="F:proton-transporting ATP synthase activity, rotational mechanism"/>
    <property type="evidence" value="ECO:0007669"/>
    <property type="project" value="UniProtKB-UniRule"/>
</dbReference>
<dbReference type="GO" id="GO:0005524">
    <property type="term" value="F:ATP binding"/>
    <property type="evidence" value="ECO:0007669"/>
    <property type="project" value="UniProtKB-UniRule"/>
</dbReference>
<dbReference type="EMBL" id="PEZY01000004">
    <property type="protein sequence ID" value="PIS06439.1"/>
    <property type="molecule type" value="Genomic_DNA"/>
</dbReference>
<evidence type="ECO:0000256" key="2">
    <source>
        <dbReference type="ARBA" id="ARBA00005712"/>
    </source>
</evidence>
<dbReference type="Proteomes" id="UP000229056">
    <property type="component" value="Unassembled WGS sequence"/>
</dbReference>
<keyword evidence="6 7" id="KW-0139">CF(1)</keyword>
<evidence type="ECO:0000313" key="10">
    <source>
        <dbReference type="Proteomes" id="UP000229056"/>
    </source>
</evidence>
<evidence type="ECO:0000256" key="7">
    <source>
        <dbReference type="HAMAP-Rule" id="MF_00530"/>
    </source>
</evidence>
<comment type="subunit">
    <text evidence="7">F-type ATPases have 2 components, CF(1) - the catalytic core - and CF(0) - the membrane proton channel. CF(1) has five subunits: alpha(3), beta(3), gamma(1), delta(1), epsilon(1). CF(0) has three main subunits: a, b and c.</text>
</comment>
<dbReference type="GO" id="GO:0012505">
    <property type="term" value="C:endomembrane system"/>
    <property type="evidence" value="ECO:0007669"/>
    <property type="project" value="UniProtKB-SubCell"/>
</dbReference>
<dbReference type="Gene3D" id="2.60.15.10">
    <property type="entry name" value="F0F1 ATP synthase delta/epsilon subunit, N-terminal"/>
    <property type="match status" value="1"/>
</dbReference>
<dbReference type="CDD" id="cd12152">
    <property type="entry name" value="F1-ATPase_delta"/>
    <property type="match status" value="1"/>
</dbReference>
<keyword evidence="7" id="KW-0375">Hydrogen ion transport</keyword>
<dbReference type="AlphaFoldDB" id="A0A2H0W501"/>
<sequence>MKTFNLTIRTPLATAFNQEVNEFQIDTETGRMVVLPGHTDLIGSIVFSKVVIKFGDTVAKYYIKNGVLNVDRHHNSVEVLCMSADEASDVSLTSIQDYLAMINQKLANHESLSEYQIIFLKKEHFALKKQLDQMTK</sequence>
<comment type="similarity">
    <text evidence="2 7">Belongs to the ATPase epsilon chain family.</text>
</comment>
<dbReference type="InterPro" id="IPR020546">
    <property type="entry name" value="ATP_synth_F1_dsu/esu_N"/>
</dbReference>
<dbReference type="GO" id="GO:0005886">
    <property type="term" value="C:plasma membrane"/>
    <property type="evidence" value="ECO:0007669"/>
    <property type="project" value="UniProtKB-SubCell"/>
</dbReference>
<keyword evidence="4 7" id="KW-0406">Ion transport</keyword>
<keyword evidence="3 7" id="KW-0813">Transport</keyword>
<feature type="domain" description="ATP synthase F1 complex delta/epsilon subunit N-terminal" evidence="8">
    <location>
        <begin position="4"/>
        <end position="84"/>
    </location>
</feature>
<evidence type="ECO:0000256" key="5">
    <source>
        <dbReference type="ARBA" id="ARBA00023136"/>
    </source>
</evidence>
<dbReference type="InterPro" id="IPR036771">
    <property type="entry name" value="ATPsynth_dsu/esu_N"/>
</dbReference>
<comment type="function">
    <text evidence="7">Produces ATP from ADP in the presence of a proton gradient across the membrane.</text>
</comment>
<reference evidence="10" key="1">
    <citation type="submission" date="2017-09" db="EMBL/GenBank/DDBJ databases">
        <title>Depth-based differentiation of microbial function through sediment-hosted aquifers and enrichment of novel symbionts in the deep terrestrial subsurface.</title>
        <authorList>
            <person name="Probst A.J."/>
            <person name="Ladd B."/>
            <person name="Jarett J.K."/>
            <person name="Geller-Mcgrath D.E."/>
            <person name="Sieber C.M.K."/>
            <person name="Emerson J.B."/>
            <person name="Anantharaman K."/>
            <person name="Thomas B.C."/>
            <person name="Malmstrom R."/>
            <person name="Stieglmeier M."/>
            <person name="Klingl A."/>
            <person name="Woyke T."/>
            <person name="Ryan C.M."/>
            <person name="Banfield J.F."/>
        </authorList>
    </citation>
    <scope>NUCLEOTIDE SEQUENCE [LARGE SCALE GENOMIC DNA]</scope>
</reference>